<dbReference type="EMBL" id="BSYR01000030">
    <property type="protein sequence ID" value="GMI97760.1"/>
    <property type="molecule type" value="Genomic_DNA"/>
</dbReference>
<evidence type="ECO:0000313" key="3">
    <source>
        <dbReference type="Proteomes" id="UP001165190"/>
    </source>
</evidence>
<dbReference type="PANTHER" id="PTHR48205:SF1">
    <property type="entry name" value="OS01G0742766 PROTEIN"/>
    <property type="match status" value="1"/>
</dbReference>
<organism evidence="2 3">
    <name type="scientific">Hibiscus trionum</name>
    <name type="common">Flower of an hour</name>
    <dbReference type="NCBI Taxonomy" id="183268"/>
    <lineage>
        <taxon>Eukaryota</taxon>
        <taxon>Viridiplantae</taxon>
        <taxon>Streptophyta</taxon>
        <taxon>Embryophyta</taxon>
        <taxon>Tracheophyta</taxon>
        <taxon>Spermatophyta</taxon>
        <taxon>Magnoliopsida</taxon>
        <taxon>eudicotyledons</taxon>
        <taxon>Gunneridae</taxon>
        <taxon>Pentapetalae</taxon>
        <taxon>rosids</taxon>
        <taxon>malvids</taxon>
        <taxon>Malvales</taxon>
        <taxon>Malvaceae</taxon>
        <taxon>Malvoideae</taxon>
        <taxon>Hibiscus</taxon>
    </lineage>
</organism>
<keyword evidence="3" id="KW-1185">Reference proteome</keyword>
<dbReference type="AlphaFoldDB" id="A0A9W7MH32"/>
<evidence type="ECO:0000313" key="2">
    <source>
        <dbReference type="EMBL" id="GMI97760.1"/>
    </source>
</evidence>
<name>A0A9W7MH32_HIBTR</name>
<dbReference type="Proteomes" id="UP001165190">
    <property type="component" value="Unassembled WGS sequence"/>
</dbReference>
<sequence>MEGPEPKKRKIHKPPPRRTAPSPVSKAPKDAKSTGSSRVLGIQTTDIASFRIQQDKNSAVDQARQDGCTGNYKKFDSWYGNFLVPVVPSRAELNR</sequence>
<dbReference type="PANTHER" id="PTHR48205">
    <property type="entry name" value="OS01G0742766 PROTEIN"/>
    <property type="match status" value="1"/>
</dbReference>
<gene>
    <name evidence="2" type="ORF">HRI_003445300</name>
</gene>
<evidence type="ECO:0000256" key="1">
    <source>
        <dbReference type="SAM" id="MobiDB-lite"/>
    </source>
</evidence>
<feature type="compositionally biased region" description="Basic residues" evidence="1">
    <location>
        <begin position="7"/>
        <end position="16"/>
    </location>
</feature>
<reference evidence="2" key="1">
    <citation type="submission" date="2023-05" db="EMBL/GenBank/DDBJ databases">
        <title>Genome and transcriptome analyses reveal genes involved in the formation of fine ridges on petal epidermal cells in Hibiscus trionum.</title>
        <authorList>
            <person name="Koshimizu S."/>
            <person name="Masuda S."/>
            <person name="Ishii T."/>
            <person name="Shirasu K."/>
            <person name="Hoshino A."/>
            <person name="Arita M."/>
        </authorList>
    </citation>
    <scope>NUCLEOTIDE SEQUENCE</scope>
    <source>
        <strain evidence="2">Hamamatsu line</strain>
    </source>
</reference>
<feature type="region of interest" description="Disordered" evidence="1">
    <location>
        <begin position="1"/>
        <end position="42"/>
    </location>
</feature>
<comment type="caution">
    <text evidence="2">The sequence shown here is derived from an EMBL/GenBank/DDBJ whole genome shotgun (WGS) entry which is preliminary data.</text>
</comment>
<dbReference type="OrthoDB" id="1938885at2759"/>
<protein>
    <submittedName>
        <fullName evidence="2">Uncharacterized protein</fullName>
    </submittedName>
</protein>
<accession>A0A9W7MH32</accession>
<feature type="compositionally biased region" description="Polar residues" evidence="1">
    <location>
        <begin position="33"/>
        <end position="42"/>
    </location>
</feature>
<proteinExistence type="predicted"/>